<accession>D8JV06</accession>
<dbReference type="GO" id="GO:0070180">
    <property type="term" value="F:large ribosomal subunit rRNA binding"/>
    <property type="evidence" value="ECO:0007669"/>
    <property type="project" value="UniProtKB-UniRule"/>
</dbReference>
<dbReference type="Pfam" id="PF00466">
    <property type="entry name" value="Ribosomal_L10"/>
    <property type="match status" value="1"/>
</dbReference>
<dbReference type="Gene3D" id="6.10.250.290">
    <property type="match status" value="1"/>
</dbReference>
<evidence type="ECO:0000256" key="3">
    <source>
        <dbReference type="ARBA" id="ARBA00022980"/>
    </source>
</evidence>
<name>D8JV06_HYPDA</name>
<evidence type="ECO:0000256" key="2">
    <source>
        <dbReference type="ARBA" id="ARBA00008889"/>
    </source>
</evidence>
<dbReference type="STRING" id="582899.Hden_1008"/>
<dbReference type="Gene3D" id="3.30.70.1730">
    <property type="match status" value="1"/>
</dbReference>
<evidence type="ECO:0000313" key="7">
    <source>
        <dbReference type="EMBL" id="ADJ22822.1"/>
    </source>
</evidence>
<keyword evidence="4 6" id="KW-0687">Ribonucleoprotein</keyword>
<dbReference type="GO" id="GO:1990904">
    <property type="term" value="C:ribonucleoprotein complex"/>
    <property type="evidence" value="ECO:0007669"/>
    <property type="project" value="UniProtKB-KW"/>
</dbReference>
<dbReference type="EMBL" id="CP002083">
    <property type="protein sequence ID" value="ADJ22822.1"/>
    <property type="molecule type" value="Genomic_DNA"/>
</dbReference>
<comment type="similarity">
    <text evidence="2 6">Belongs to the universal ribosomal protein uL10 family.</text>
</comment>
<comment type="subunit">
    <text evidence="6">Part of the ribosomal stalk of the 50S ribosomal subunit. The N-terminus interacts with L11 and the large rRNA to form the base of the stalk. The C-terminus forms an elongated spine to which L12 dimers bind in a sequential fashion forming a multimeric L10(L12)X complex.</text>
</comment>
<dbReference type="Proteomes" id="UP000002033">
    <property type="component" value="Chromosome"/>
</dbReference>
<sequence length="172" mass="17802">MDRAAKRELIDHLHAELKSTGVVVVAHNTGLVAAQSADFRKRVKDAGGSVKVAKNKLAQLALKDTDAEQLSGLLKGPTILAFSKDPIAAAKAAVTYAKANEKLVILGGAMGKTILDANGVKALADLPSLDELRAKLIGLLNAPATKIARTVKEPGAQLARVIQAKAAKGEAA</sequence>
<dbReference type="RefSeq" id="WP_013215037.1">
    <property type="nucleotide sequence ID" value="NC_014313.1"/>
</dbReference>
<evidence type="ECO:0000256" key="1">
    <source>
        <dbReference type="ARBA" id="ARBA00002633"/>
    </source>
</evidence>
<dbReference type="CDD" id="cd05797">
    <property type="entry name" value="Ribosomal_L10"/>
    <property type="match status" value="1"/>
</dbReference>
<evidence type="ECO:0000256" key="6">
    <source>
        <dbReference type="HAMAP-Rule" id="MF_00362"/>
    </source>
</evidence>
<dbReference type="InterPro" id="IPR047865">
    <property type="entry name" value="Ribosomal_uL10_bac_type"/>
</dbReference>
<dbReference type="GO" id="GO:0005840">
    <property type="term" value="C:ribosome"/>
    <property type="evidence" value="ECO:0007669"/>
    <property type="project" value="UniProtKB-KW"/>
</dbReference>
<keyword evidence="6" id="KW-0694">RNA-binding</keyword>
<protein>
    <recommendedName>
        <fullName evidence="5 6">Large ribosomal subunit protein uL10</fullName>
    </recommendedName>
</protein>
<evidence type="ECO:0000256" key="5">
    <source>
        <dbReference type="ARBA" id="ARBA00035202"/>
    </source>
</evidence>
<dbReference type="GO" id="GO:0006412">
    <property type="term" value="P:translation"/>
    <property type="evidence" value="ECO:0007669"/>
    <property type="project" value="UniProtKB-UniRule"/>
</dbReference>
<keyword evidence="8" id="KW-1185">Reference proteome</keyword>
<dbReference type="AlphaFoldDB" id="D8JV06"/>
<dbReference type="eggNOG" id="COG0244">
    <property type="taxonomic scope" value="Bacteria"/>
</dbReference>
<evidence type="ECO:0000313" key="8">
    <source>
        <dbReference type="Proteomes" id="UP000002033"/>
    </source>
</evidence>
<keyword evidence="6" id="KW-0699">rRNA-binding</keyword>
<organism evidence="7 8">
    <name type="scientific">Hyphomicrobium denitrificans (strain ATCC 51888 / DSM 1869 / NCIMB 11706 / TK 0415)</name>
    <dbReference type="NCBI Taxonomy" id="582899"/>
    <lineage>
        <taxon>Bacteria</taxon>
        <taxon>Pseudomonadati</taxon>
        <taxon>Pseudomonadota</taxon>
        <taxon>Alphaproteobacteria</taxon>
        <taxon>Hyphomicrobiales</taxon>
        <taxon>Hyphomicrobiaceae</taxon>
        <taxon>Hyphomicrobium</taxon>
    </lineage>
</organism>
<reference evidence="8" key="1">
    <citation type="journal article" date="2011" name="J. Bacteriol.">
        <title>Genome sequences of eight morphologically diverse alphaproteobacteria.</title>
        <authorList>
            <consortium name="US DOE Joint Genome Institute"/>
            <person name="Brown P.J."/>
            <person name="Kysela D.T."/>
            <person name="Buechlein A."/>
            <person name="Hemmerich C."/>
            <person name="Brun Y.V."/>
        </authorList>
    </citation>
    <scope>NUCLEOTIDE SEQUENCE [LARGE SCALE GENOMIC DNA]</scope>
    <source>
        <strain evidence="8">ATCC 51888 / DSM 1869 / NCIB 11706 / TK 0415</strain>
    </source>
</reference>
<comment type="function">
    <text evidence="1 6">Forms part of the ribosomal stalk, playing a central role in the interaction of the ribosome with GTP-bound translation factors.</text>
</comment>
<keyword evidence="3 6" id="KW-0689">Ribosomal protein</keyword>
<gene>
    <name evidence="6" type="primary">rplJ</name>
    <name evidence="7" type="ordered locus">Hden_1008</name>
</gene>
<dbReference type="InterPro" id="IPR043141">
    <property type="entry name" value="Ribosomal_uL10-like_sf"/>
</dbReference>
<dbReference type="HAMAP" id="MF_00362">
    <property type="entry name" value="Ribosomal_uL10"/>
    <property type="match status" value="1"/>
</dbReference>
<dbReference type="HOGENOM" id="CLU_092227_0_0_5"/>
<dbReference type="SUPFAM" id="SSF160369">
    <property type="entry name" value="Ribosomal protein L10-like"/>
    <property type="match status" value="1"/>
</dbReference>
<evidence type="ECO:0000256" key="4">
    <source>
        <dbReference type="ARBA" id="ARBA00023274"/>
    </source>
</evidence>
<dbReference type="OrthoDB" id="9791972at2"/>
<dbReference type="KEGG" id="hdn:Hden_1008"/>
<dbReference type="PANTHER" id="PTHR11560">
    <property type="entry name" value="39S RIBOSOMAL PROTEIN L10, MITOCHONDRIAL"/>
    <property type="match status" value="1"/>
</dbReference>
<dbReference type="NCBIfam" id="NF000955">
    <property type="entry name" value="PRK00099.1-1"/>
    <property type="match status" value="1"/>
</dbReference>
<dbReference type="InterPro" id="IPR001790">
    <property type="entry name" value="Ribosomal_uL10"/>
</dbReference>
<proteinExistence type="inferred from homology"/>
<dbReference type="InterPro" id="IPR022973">
    <property type="entry name" value="Ribosomal_uL10_bac"/>
</dbReference>